<protein>
    <submittedName>
        <fullName evidence="5">Uncharacterized protein LOC111126834</fullName>
    </submittedName>
</protein>
<dbReference type="RefSeq" id="XP_022327443.1">
    <property type="nucleotide sequence ID" value="XM_022471735.1"/>
</dbReference>
<dbReference type="Proteomes" id="UP000694844">
    <property type="component" value="Chromosome 3"/>
</dbReference>
<feature type="signal peptide" evidence="3">
    <location>
        <begin position="1"/>
        <end position="21"/>
    </location>
</feature>
<dbReference type="GO" id="GO:0032222">
    <property type="term" value="P:regulation of synaptic transmission, cholinergic"/>
    <property type="evidence" value="ECO:0007669"/>
    <property type="project" value="InterPro"/>
</dbReference>
<evidence type="ECO:0000256" key="2">
    <source>
        <dbReference type="ARBA" id="ARBA00023180"/>
    </source>
</evidence>
<dbReference type="SUPFAM" id="SSF57302">
    <property type="entry name" value="Snake toxin-like"/>
    <property type="match status" value="1"/>
</dbReference>
<name>A0A8B8DHS4_CRAVI</name>
<keyword evidence="2" id="KW-0325">Glycoprotein</keyword>
<dbReference type="InterPro" id="IPR031424">
    <property type="entry name" value="QVR-like"/>
</dbReference>
<dbReference type="GO" id="GO:0030431">
    <property type="term" value="P:sleep"/>
    <property type="evidence" value="ECO:0007669"/>
    <property type="project" value="InterPro"/>
</dbReference>
<dbReference type="OrthoDB" id="6131159at2759"/>
<dbReference type="InterPro" id="IPR050975">
    <property type="entry name" value="Sleep_regulator"/>
</dbReference>
<keyword evidence="4" id="KW-1185">Reference proteome</keyword>
<evidence type="ECO:0000313" key="5">
    <source>
        <dbReference type="RefSeq" id="XP_022327443.1"/>
    </source>
</evidence>
<reference evidence="5" key="1">
    <citation type="submission" date="2025-08" db="UniProtKB">
        <authorList>
            <consortium name="RefSeq"/>
        </authorList>
    </citation>
    <scope>IDENTIFICATION</scope>
    <source>
        <tissue evidence="5">Whole sample</tissue>
    </source>
</reference>
<proteinExistence type="predicted"/>
<dbReference type="Pfam" id="PF17064">
    <property type="entry name" value="QVR"/>
    <property type="match status" value="1"/>
</dbReference>
<dbReference type="InterPro" id="IPR045860">
    <property type="entry name" value="Snake_toxin-like_sf"/>
</dbReference>
<evidence type="ECO:0000256" key="3">
    <source>
        <dbReference type="SAM" id="SignalP"/>
    </source>
</evidence>
<keyword evidence="1 3" id="KW-0732">Signal</keyword>
<evidence type="ECO:0000256" key="1">
    <source>
        <dbReference type="ARBA" id="ARBA00022729"/>
    </source>
</evidence>
<dbReference type="KEGG" id="cvn:111126834"/>
<feature type="chain" id="PRO_5034646817" evidence="3">
    <location>
        <begin position="22"/>
        <end position="141"/>
    </location>
</feature>
<evidence type="ECO:0000313" key="4">
    <source>
        <dbReference type="Proteomes" id="UP000694844"/>
    </source>
</evidence>
<dbReference type="PANTHER" id="PTHR33562">
    <property type="entry name" value="ATILLA, ISOFORM B-RELATED-RELATED"/>
    <property type="match status" value="1"/>
</dbReference>
<organism evidence="4 5">
    <name type="scientific">Crassostrea virginica</name>
    <name type="common">Eastern oyster</name>
    <dbReference type="NCBI Taxonomy" id="6565"/>
    <lineage>
        <taxon>Eukaryota</taxon>
        <taxon>Metazoa</taxon>
        <taxon>Spiralia</taxon>
        <taxon>Lophotrochozoa</taxon>
        <taxon>Mollusca</taxon>
        <taxon>Bivalvia</taxon>
        <taxon>Autobranchia</taxon>
        <taxon>Pteriomorphia</taxon>
        <taxon>Ostreida</taxon>
        <taxon>Ostreoidea</taxon>
        <taxon>Ostreidae</taxon>
        <taxon>Crassostrea</taxon>
    </lineage>
</organism>
<dbReference type="AlphaFoldDB" id="A0A8B8DHS4"/>
<sequence length="141" mass="15901">MNSLQFLLFIPGLLLYNRVASLKCYECDLMGNKSMYSCFDPLDTTHDDVRVTECPDLRHSCLKVKTQFEDGDVFYQRKCGKAKYKDSCKNLHVNGTNYTLAVELCSCRTDLCNIAVPVPVSSTRTALLAAVLWGFLRSVQT</sequence>
<gene>
    <name evidence="5" type="primary">LOC111126834</name>
</gene>
<dbReference type="GeneID" id="111126834"/>
<accession>A0A8B8DHS4</accession>